<reference evidence="10 11" key="1">
    <citation type="submission" date="2019-11" db="EMBL/GenBank/DDBJ databases">
        <title>Whole-genome sequence of a Rhodoblastus acidophilus DSM 142.</title>
        <authorList>
            <person name="Kyndt J.A."/>
            <person name="Meyer T.E."/>
        </authorList>
    </citation>
    <scope>NUCLEOTIDE SEQUENCE [LARGE SCALE GENOMIC DNA]</scope>
    <source>
        <strain evidence="10 11">DSM 142</strain>
    </source>
</reference>
<feature type="transmembrane region" description="Helical" evidence="7">
    <location>
        <begin position="340"/>
        <end position="358"/>
    </location>
</feature>
<evidence type="ECO:0000256" key="1">
    <source>
        <dbReference type="ARBA" id="ARBA00004651"/>
    </source>
</evidence>
<organism evidence="10 11">
    <name type="scientific">Rhodoblastus acidophilus</name>
    <name type="common">Rhodopseudomonas acidophila</name>
    <dbReference type="NCBI Taxonomy" id="1074"/>
    <lineage>
        <taxon>Bacteria</taxon>
        <taxon>Pseudomonadati</taxon>
        <taxon>Pseudomonadota</taxon>
        <taxon>Alphaproteobacteria</taxon>
        <taxon>Hyphomicrobiales</taxon>
        <taxon>Rhodoblastaceae</taxon>
        <taxon>Rhodoblastus</taxon>
    </lineage>
</organism>
<keyword evidence="4 7" id="KW-1133">Transmembrane helix</keyword>
<evidence type="ECO:0000313" key="11">
    <source>
        <dbReference type="Proteomes" id="UP000439113"/>
    </source>
</evidence>
<keyword evidence="2" id="KW-1003">Cell membrane</keyword>
<evidence type="ECO:0000313" key="10">
    <source>
        <dbReference type="EMBL" id="MTV30372.1"/>
    </source>
</evidence>
<comment type="caution">
    <text evidence="10">The sequence shown here is derived from an EMBL/GenBank/DDBJ whole genome shotgun (WGS) entry which is preliminary data.</text>
</comment>
<keyword evidence="5 7" id="KW-0472">Membrane</keyword>
<feature type="transmembrane region" description="Helical" evidence="7">
    <location>
        <begin position="403"/>
        <end position="424"/>
    </location>
</feature>
<dbReference type="AlphaFoldDB" id="A0A6N8DIN3"/>
<evidence type="ECO:0000256" key="7">
    <source>
        <dbReference type="SAM" id="Phobius"/>
    </source>
</evidence>
<evidence type="ECO:0000256" key="3">
    <source>
        <dbReference type="ARBA" id="ARBA00022692"/>
    </source>
</evidence>
<feature type="transmembrane region" description="Helical" evidence="7">
    <location>
        <begin position="70"/>
        <end position="87"/>
    </location>
</feature>
<sequence length="742" mass="78653">MTSVSGDFSARTPPGRAPVFSAPAFAARFGARIVAAFEEEWSERRFFLWLPVCAGAGAITHILAPTEPRLWLIATLAAAFGLFAALARAHRALLLPLVALAAFFAGQLSAGWRVARVDAPVLQRTFIGEVAGFVEEVDARPQRASKDARLPPGYGARILLRVAEMEGVSPGATPFRLRLSTRGPPGFAAGDFVAAKIRALPPPKASLPGGYDFARDAFFARIGGVGNMLGAPEKIDPPPAPAPRSLRFFAAIDRARNVLAQRVFQAVGGDNGAIAVAMVTGKRDLLSEEARETIRRAGIFHIITISGVQMTLVAGIFFVGFRALLARIPHLALNYPIKKWAAALAMVSACGYALFTGSRVGSERALYMTLILLGAVLADRPALTMRNLALAALLVVITEPEALLGASFQLSFAAVAALVAVYEARMRSRPPPGEAEGWRAALNSGAGGALVATFCATSATASFMAYDFHELSPYVLIGNPLTLAVIEFFAVPAALLGSALYLVGLDGPVWAWLSLGIEAIMRVARWIGSSPASNVALPAFAPWSIVFLALAVLSALLWRSRLLRLTAVPLLGVGLVGAASSEKFDIAVPPTGDTAALRDASGALRTLGRQNPFASEQWLRADGDDRQKPEAAGRCDKLGCAALARNGAAVALVLEAEAFHEDCARAKIVISPLFAPDYCVAPIVLDRARLAQTGAVTLRLDGETIAWRTARAPGEDRPWSRAPKPRWSARRSLSHGAPEEAF</sequence>
<dbReference type="InterPro" id="IPR025405">
    <property type="entry name" value="DUF4131"/>
</dbReference>
<feature type="region of interest" description="Disordered" evidence="6">
    <location>
        <begin position="711"/>
        <end position="742"/>
    </location>
</feature>
<dbReference type="PANTHER" id="PTHR30619">
    <property type="entry name" value="DNA INTERNALIZATION/COMPETENCE PROTEIN COMEC/REC2"/>
    <property type="match status" value="1"/>
</dbReference>
<accession>A0A6N8DIN3</accession>
<gene>
    <name evidence="10" type="ORF">GJ654_05120</name>
</gene>
<protein>
    <submittedName>
        <fullName evidence="10">DUF4131 domain-containing protein</fullName>
    </submittedName>
</protein>
<evidence type="ECO:0000256" key="2">
    <source>
        <dbReference type="ARBA" id="ARBA00022475"/>
    </source>
</evidence>
<dbReference type="NCBIfam" id="TIGR00360">
    <property type="entry name" value="ComEC_N-term"/>
    <property type="match status" value="1"/>
</dbReference>
<proteinExistence type="predicted"/>
<dbReference type="OrthoDB" id="9790149at2"/>
<keyword evidence="3 7" id="KW-0812">Transmembrane</keyword>
<feature type="transmembrane region" description="Helical" evidence="7">
    <location>
        <begin position="481"/>
        <end position="502"/>
    </location>
</feature>
<feature type="domain" description="DUF4131" evidence="9">
    <location>
        <begin position="68"/>
        <end position="227"/>
    </location>
</feature>
<feature type="transmembrane region" description="Helical" evidence="7">
    <location>
        <begin position="445"/>
        <end position="466"/>
    </location>
</feature>
<feature type="transmembrane region" description="Helical" evidence="7">
    <location>
        <begin position="93"/>
        <end position="115"/>
    </location>
</feature>
<evidence type="ECO:0000256" key="6">
    <source>
        <dbReference type="SAM" id="MobiDB-lite"/>
    </source>
</evidence>
<feature type="transmembrane region" description="Helical" evidence="7">
    <location>
        <begin position="509"/>
        <end position="528"/>
    </location>
</feature>
<evidence type="ECO:0000259" key="8">
    <source>
        <dbReference type="Pfam" id="PF03772"/>
    </source>
</evidence>
<dbReference type="GO" id="GO:0005886">
    <property type="term" value="C:plasma membrane"/>
    <property type="evidence" value="ECO:0007669"/>
    <property type="project" value="UniProtKB-SubCell"/>
</dbReference>
<dbReference type="InterPro" id="IPR004477">
    <property type="entry name" value="ComEC_N"/>
</dbReference>
<dbReference type="Pfam" id="PF03772">
    <property type="entry name" value="Competence"/>
    <property type="match status" value="1"/>
</dbReference>
<feature type="domain" description="ComEC/Rec2-related protein" evidence="8">
    <location>
        <begin position="278"/>
        <end position="561"/>
    </location>
</feature>
<evidence type="ECO:0000256" key="4">
    <source>
        <dbReference type="ARBA" id="ARBA00022989"/>
    </source>
</evidence>
<feature type="transmembrane region" description="Helical" evidence="7">
    <location>
        <begin position="299"/>
        <end position="320"/>
    </location>
</feature>
<evidence type="ECO:0000259" key="9">
    <source>
        <dbReference type="Pfam" id="PF13567"/>
    </source>
</evidence>
<dbReference type="Pfam" id="PF13567">
    <property type="entry name" value="DUF4131"/>
    <property type="match status" value="1"/>
</dbReference>
<dbReference type="InterPro" id="IPR052159">
    <property type="entry name" value="Competence_DNA_uptake"/>
</dbReference>
<feature type="transmembrane region" description="Helical" evidence="7">
    <location>
        <begin position="46"/>
        <end position="63"/>
    </location>
</feature>
<dbReference type="RefSeq" id="WP_155445032.1">
    <property type="nucleotide sequence ID" value="NZ_JAOQNR010000003.1"/>
</dbReference>
<dbReference type="PANTHER" id="PTHR30619:SF1">
    <property type="entry name" value="RECOMBINATION PROTEIN 2"/>
    <property type="match status" value="1"/>
</dbReference>
<feature type="transmembrane region" description="Helical" evidence="7">
    <location>
        <begin position="540"/>
        <end position="558"/>
    </location>
</feature>
<feature type="compositionally biased region" description="Basic residues" evidence="6">
    <location>
        <begin position="723"/>
        <end position="733"/>
    </location>
</feature>
<comment type="subcellular location">
    <subcellularLocation>
        <location evidence="1">Cell membrane</location>
        <topology evidence="1">Multi-pass membrane protein</topology>
    </subcellularLocation>
</comment>
<name>A0A6N8DIN3_RHOAC</name>
<evidence type="ECO:0000256" key="5">
    <source>
        <dbReference type="ARBA" id="ARBA00023136"/>
    </source>
</evidence>
<feature type="transmembrane region" description="Helical" evidence="7">
    <location>
        <begin position="365"/>
        <end position="383"/>
    </location>
</feature>
<dbReference type="EMBL" id="WNKS01000003">
    <property type="protein sequence ID" value="MTV30372.1"/>
    <property type="molecule type" value="Genomic_DNA"/>
</dbReference>
<dbReference type="Proteomes" id="UP000439113">
    <property type="component" value="Unassembled WGS sequence"/>
</dbReference>